<feature type="chain" id="PRO_5020894296" description="Alpha/beta fold hydrolase" evidence="2">
    <location>
        <begin position="26"/>
        <end position="504"/>
    </location>
</feature>
<protein>
    <recommendedName>
        <fullName evidence="5">Alpha/beta fold hydrolase</fullName>
    </recommendedName>
</protein>
<dbReference type="EMBL" id="MZXW01000054">
    <property type="protein sequence ID" value="RXT34533.1"/>
    <property type="molecule type" value="Genomic_DNA"/>
</dbReference>
<keyword evidence="4" id="KW-1185">Reference proteome</keyword>
<evidence type="ECO:0000313" key="4">
    <source>
        <dbReference type="Proteomes" id="UP000290819"/>
    </source>
</evidence>
<reference evidence="3 4" key="1">
    <citation type="submission" date="2017-03" db="EMBL/GenBank/DDBJ databases">
        <authorList>
            <person name="Safronova V.I."/>
            <person name="Sazanova A.L."/>
            <person name="Chirak E.R."/>
        </authorList>
    </citation>
    <scope>NUCLEOTIDE SEQUENCE [LARGE SCALE GENOMIC DNA]</scope>
    <source>
        <strain evidence="3 4">Opo-243</strain>
    </source>
</reference>
<dbReference type="PANTHER" id="PTHR36513:SF1">
    <property type="entry name" value="TRANSMEMBRANE PROTEIN"/>
    <property type="match status" value="1"/>
</dbReference>
<evidence type="ECO:0008006" key="5">
    <source>
        <dbReference type="Google" id="ProtNLM"/>
    </source>
</evidence>
<dbReference type="Pfam" id="PF05990">
    <property type="entry name" value="DUF900"/>
    <property type="match status" value="1"/>
</dbReference>
<accession>A0A4Q1ULU1</accession>
<evidence type="ECO:0000256" key="2">
    <source>
        <dbReference type="SAM" id="SignalP"/>
    </source>
</evidence>
<sequence>MRISHFIASLSWLLLFTLQSGALYAATSADQTALEQNISNFVEGLRTSDLAKVKSTTAQGYRPDAQPKYAILSRLGPVTDVKIDDERPLSKQTIVEAGVRHADGVSSWSFSIQDGSRILAAEMTRADVYGTRTQATSTKKDGGRSHHGYSSSGPNRTVVQSCELQPSSCNRDARLVEFFFATDRNIKITNNVSTLDTDAPRSGILSYGVAGIRIPEDHEPGQIELPSEWHFLGIDYKSATDETKHFSIKRLAATSYDDWKELVKRQADQSQNRALVFVHGFNTGFEDALYRNAQIVWDLQYQGVSVLFSWSSKGKVRDYNYDQDSADIAQAEFAELLTTLHDSGIEHIDIIVHSMGNRVVLPALDQLAQRSNPVRVRQLVMAAPDVARDKFMIQFPLARKIVDGATLYASSADKALIASAELNDFPRAGMVFATGPVLLPNLDTIDVTAIGDEILGLNHTVFATNRAVMDDIKLLLINGMKLPRLSQVRKFPEPPLASTYWKYQ</sequence>
<evidence type="ECO:0000256" key="1">
    <source>
        <dbReference type="SAM" id="MobiDB-lite"/>
    </source>
</evidence>
<dbReference type="InterPro" id="IPR010297">
    <property type="entry name" value="DUF900_hydrolase"/>
</dbReference>
<dbReference type="Gene3D" id="3.40.50.1820">
    <property type="entry name" value="alpha/beta hydrolase"/>
    <property type="match status" value="1"/>
</dbReference>
<dbReference type="PANTHER" id="PTHR36513">
    <property type="entry name" value="ABC TRANSMEMBRANE TYPE-1 DOMAIN-CONTAINING PROTEIN"/>
    <property type="match status" value="1"/>
</dbReference>
<dbReference type="AlphaFoldDB" id="A0A4Q1ULU1"/>
<gene>
    <name evidence="3" type="ORF">B5V03_37930</name>
</gene>
<keyword evidence="2" id="KW-0732">Signal</keyword>
<feature type="signal peptide" evidence="2">
    <location>
        <begin position="1"/>
        <end position="25"/>
    </location>
</feature>
<dbReference type="Proteomes" id="UP000290819">
    <property type="component" value="Unassembled WGS sequence"/>
</dbReference>
<dbReference type="SUPFAM" id="SSF53474">
    <property type="entry name" value="alpha/beta-Hydrolases"/>
    <property type="match status" value="1"/>
</dbReference>
<evidence type="ECO:0000313" key="3">
    <source>
        <dbReference type="EMBL" id="RXT34533.1"/>
    </source>
</evidence>
<organism evidence="3 4">
    <name type="scientific">Bradyrhizobium betae</name>
    <dbReference type="NCBI Taxonomy" id="244734"/>
    <lineage>
        <taxon>Bacteria</taxon>
        <taxon>Pseudomonadati</taxon>
        <taxon>Pseudomonadota</taxon>
        <taxon>Alphaproteobacteria</taxon>
        <taxon>Hyphomicrobiales</taxon>
        <taxon>Nitrobacteraceae</taxon>
        <taxon>Bradyrhizobium</taxon>
    </lineage>
</organism>
<dbReference type="InterPro" id="IPR029058">
    <property type="entry name" value="AB_hydrolase_fold"/>
</dbReference>
<feature type="region of interest" description="Disordered" evidence="1">
    <location>
        <begin position="132"/>
        <end position="157"/>
    </location>
</feature>
<name>A0A4Q1ULU1_9BRAD</name>
<proteinExistence type="predicted"/>
<dbReference type="OrthoDB" id="9797755at2"/>
<comment type="caution">
    <text evidence="3">The sequence shown here is derived from an EMBL/GenBank/DDBJ whole genome shotgun (WGS) entry which is preliminary data.</text>
</comment>